<reference evidence="2 3" key="1">
    <citation type="journal article" date="2019" name="Int. J. Syst. Evol. Microbiol.">
        <title>The Global Catalogue of Microorganisms (GCM) 10K type strain sequencing project: providing services to taxonomists for standard genome sequencing and annotation.</title>
        <authorList>
            <consortium name="The Broad Institute Genomics Platform"/>
            <consortium name="The Broad Institute Genome Sequencing Center for Infectious Disease"/>
            <person name="Wu L."/>
            <person name="Ma J."/>
        </authorList>
    </citation>
    <scope>NUCLEOTIDE SEQUENCE [LARGE SCALE GENOMIC DNA]</scope>
    <source>
        <strain evidence="2 3">JCM 14736</strain>
    </source>
</reference>
<organism evidence="2 3">
    <name type="scientific">Leucobacter iarius</name>
    <dbReference type="NCBI Taxonomy" id="333963"/>
    <lineage>
        <taxon>Bacteria</taxon>
        <taxon>Bacillati</taxon>
        <taxon>Actinomycetota</taxon>
        <taxon>Actinomycetes</taxon>
        <taxon>Micrococcales</taxon>
        <taxon>Microbacteriaceae</taxon>
        <taxon>Leucobacter</taxon>
    </lineage>
</organism>
<accession>A0ABN2LFG5</accession>
<sequence length="210" mass="21493">MLSSRADRTGRGLVAAAIAVFAAVLSHSIADGRPAPLLGILLTLVFAVPLCVALAGRELSWIRLSLAVGLSQFVFHGLLLIGITDPAALPAATDAAAAATAQSAHAAHTAQALLPGIAPVGPAAHAAHAGVGMWIAHLIGAAVTVAALGAGEQALRALLDLFGWDRLLRVLNWVPSPQRAAVRIAAAWRFTAPKLVVLTEMRLRGPPLPA</sequence>
<evidence type="ECO:0000256" key="1">
    <source>
        <dbReference type="SAM" id="Phobius"/>
    </source>
</evidence>
<protein>
    <recommendedName>
        <fullName evidence="4">MFS transporter</fullName>
    </recommendedName>
</protein>
<dbReference type="EMBL" id="BAAAOB010000001">
    <property type="protein sequence ID" value="GAA1786637.1"/>
    <property type="molecule type" value="Genomic_DNA"/>
</dbReference>
<dbReference type="Proteomes" id="UP001500851">
    <property type="component" value="Unassembled WGS sequence"/>
</dbReference>
<name>A0ABN2LFG5_9MICO</name>
<feature type="transmembrane region" description="Helical" evidence="1">
    <location>
        <begin position="62"/>
        <end position="83"/>
    </location>
</feature>
<evidence type="ECO:0000313" key="2">
    <source>
        <dbReference type="EMBL" id="GAA1786637.1"/>
    </source>
</evidence>
<evidence type="ECO:0000313" key="3">
    <source>
        <dbReference type="Proteomes" id="UP001500851"/>
    </source>
</evidence>
<feature type="transmembrane region" description="Helical" evidence="1">
    <location>
        <begin position="36"/>
        <end position="55"/>
    </location>
</feature>
<keyword evidence="3" id="KW-1185">Reference proteome</keyword>
<proteinExistence type="predicted"/>
<dbReference type="RefSeq" id="WP_344030997.1">
    <property type="nucleotide sequence ID" value="NZ_BAAAOB010000001.1"/>
</dbReference>
<keyword evidence="1" id="KW-0472">Membrane</keyword>
<feature type="transmembrane region" description="Helical" evidence="1">
    <location>
        <begin position="131"/>
        <end position="151"/>
    </location>
</feature>
<comment type="caution">
    <text evidence="2">The sequence shown here is derived from an EMBL/GenBank/DDBJ whole genome shotgun (WGS) entry which is preliminary data.</text>
</comment>
<keyword evidence="1" id="KW-1133">Transmembrane helix</keyword>
<keyword evidence="1" id="KW-0812">Transmembrane</keyword>
<evidence type="ECO:0008006" key="4">
    <source>
        <dbReference type="Google" id="ProtNLM"/>
    </source>
</evidence>
<gene>
    <name evidence="2" type="ORF">GCM10009768_14410</name>
</gene>
<feature type="transmembrane region" description="Helical" evidence="1">
    <location>
        <begin position="12"/>
        <end position="30"/>
    </location>
</feature>